<sequence>MGYIIDISHHQPSSAIDWARAAKEVDLMIIRVQYGSKTIDREYKNHVANCKKYGIPFGHYAYGHYVSVKDAIIEANDFLSRIDKDAKFLALDVEDDTVASCGTANLREASQAFIDTCRKAGYKTGYYVSHNLYMSYGLNKVDADFLWIPRYGRNDGTANKKPDFPCCIWQYTEYGKVSWYNGTLDMNLLNGDKSLTWFTGGVKKVVKTESAVKPVTVSAPKKESKPSGTYTVQKGDVLSKIASKFGVSVSTLQSINGIKDPNKIYVGQVLKLSGNSKSVSSTKTSSSSTTYKVKAGDNLTAIAKKFGSTVNAIASANGIKDPNKISVGQTLKIPTSGSSTKSSVQYYTVKAGDNVSAIAKKFGSSIDQIKSWNKLADVNKIYVGQKLRVK</sequence>
<evidence type="ECO:0000256" key="3">
    <source>
        <dbReference type="ARBA" id="ARBA00012732"/>
    </source>
</evidence>
<evidence type="ECO:0000313" key="5">
    <source>
        <dbReference type="EMBL" id="AMS01279.1"/>
    </source>
</evidence>
<name>A0A172JIA8_BPPB1</name>
<dbReference type="EC" id="3.2.1.17" evidence="3"/>
<feature type="domain" description="LysM" evidence="4">
    <location>
        <begin position="228"/>
        <end position="272"/>
    </location>
</feature>
<dbReference type="InterPro" id="IPR002053">
    <property type="entry name" value="Glyco_hydro_25"/>
</dbReference>
<evidence type="ECO:0000256" key="1">
    <source>
        <dbReference type="ARBA" id="ARBA00000632"/>
    </source>
</evidence>
<feature type="domain" description="LysM" evidence="4">
    <location>
        <begin position="345"/>
        <end position="389"/>
    </location>
</feature>
<dbReference type="GO" id="GO:0003796">
    <property type="term" value="F:lysozyme activity"/>
    <property type="evidence" value="ECO:0007669"/>
    <property type="project" value="UniProtKB-EC"/>
</dbReference>
<comment type="catalytic activity">
    <reaction evidence="1">
        <text>Hydrolysis of (1-&gt;4)-beta-linkages between N-acetylmuramic acid and N-acetyl-D-glucosamine residues in a peptidoglycan and between N-acetyl-D-glucosamine residues in chitodextrins.</text>
        <dbReference type="EC" id="3.2.1.17"/>
    </reaction>
</comment>
<protein>
    <recommendedName>
        <fullName evidence="3">lysozyme</fullName>
        <ecNumber evidence="3">3.2.1.17</ecNumber>
    </recommendedName>
</protein>
<dbReference type="SUPFAM" id="SSF54106">
    <property type="entry name" value="LysM domain"/>
    <property type="match status" value="3"/>
</dbReference>
<dbReference type="PROSITE" id="PS51782">
    <property type="entry name" value="LYSM"/>
    <property type="match status" value="3"/>
</dbReference>
<dbReference type="CDD" id="cd00118">
    <property type="entry name" value="LysM"/>
    <property type="match status" value="3"/>
</dbReference>
<dbReference type="Proteomes" id="UP000202618">
    <property type="component" value="Segment"/>
</dbReference>
<dbReference type="PANTHER" id="PTHR34135:SF1">
    <property type="entry name" value="GLYCOSYL HYDROLASE FAMILY 25"/>
    <property type="match status" value="1"/>
</dbReference>
<dbReference type="GO" id="GO:0016052">
    <property type="term" value="P:carbohydrate catabolic process"/>
    <property type="evidence" value="ECO:0007669"/>
    <property type="project" value="TreeGrafter"/>
</dbReference>
<dbReference type="Pfam" id="PF01183">
    <property type="entry name" value="Glyco_hydro_25"/>
    <property type="match status" value="1"/>
</dbReference>
<dbReference type="PANTHER" id="PTHR34135">
    <property type="entry name" value="LYSOZYME"/>
    <property type="match status" value="1"/>
</dbReference>
<dbReference type="PROSITE" id="PS51904">
    <property type="entry name" value="GLYCOSYL_HYDROL_F25_2"/>
    <property type="match status" value="1"/>
</dbReference>
<dbReference type="OrthoDB" id="5604at10239"/>
<dbReference type="InterPro" id="IPR017853">
    <property type="entry name" value="GH"/>
</dbReference>
<dbReference type="EMBL" id="KU878088">
    <property type="protein sequence ID" value="AMS01279.1"/>
    <property type="molecule type" value="Genomic_DNA"/>
</dbReference>
<evidence type="ECO:0000259" key="4">
    <source>
        <dbReference type="PROSITE" id="PS51782"/>
    </source>
</evidence>
<dbReference type="SMART" id="SM00257">
    <property type="entry name" value="LysM"/>
    <property type="match status" value="3"/>
</dbReference>
<accession>A0A172JIA8</accession>
<dbReference type="Gene3D" id="3.10.350.10">
    <property type="entry name" value="LysM domain"/>
    <property type="match status" value="3"/>
</dbReference>
<dbReference type="GO" id="GO:0009253">
    <property type="term" value="P:peptidoglycan catabolic process"/>
    <property type="evidence" value="ECO:0007669"/>
    <property type="project" value="InterPro"/>
</dbReference>
<dbReference type="GO" id="GO:0016998">
    <property type="term" value="P:cell wall macromolecule catabolic process"/>
    <property type="evidence" value="ECO:0007669"/>
    <property type="project" value="InterPro"/>
</dbReference>
<proteinExistence type="inferred from homology"/>
<dbReference type="Gene3D" id="3.20.20.80">
    <property type="entry name" value="Glycosidases"/>
    <property type="match status" value="1"/>
</dbReference>
<gene>
    <name evidence="5" type="ORF">AR9_g195</name>
</gene>
<dbReference type="SUPFAM" id="SSF51445">
    <property type="entry name" value="(Trans)glycosidases"/>
    <property type="match status" value="1"/>
</dbReference>
<dbReference type="GeneID" id="29058913"/>
<reference evidence="5 6" key="1">
    <citation type="journal article" date="2016" name="Virology">
        <title>The genome of AR9, a giant transducing Bacillus phage encoding two multisubunit RNA polymerases.</title>
        <authorList>
            <person name="Lavysh D."/>
            <person name="Sokolova M."/>
            <person name="Minakhin L."/>
            <person name="Yakunina M."/>
            <person name="Artamonova T."/>
            <person name="Kozyavkin S."/>
            <person name="Makarova K.S."/>
            <person name="Koonin E.V."/>
            <person name="Severinov K."/>
        </authorList>
    </citation>
    <scope>NUCLEOTIDE SEQUENCE [LARGE SCALE GENOMIC DNA]</scope>
</reference>
<dbReference type="InterPro" id="IPR018392">
    <property type="entry name" value="LysM"/>
</dbReference>
<organism evidence="5 6">
    <name type="scientific">Bacillus phage AR9</name>
    <dbReference type="NCBI Taxonomy" id="1815509"/>
    <lineage>
        <taxon>Viruses</taxon>
        <taxon>Duplodnaviria</taxon>
        <taxon>Heunggongvirae</taxon>
        <taxon>Uroviricota</taxon>
        <taxon>Caudoviricetes</taxon>
        <taxon>Takahashivirus</taxon>
        <taxon>Bacillus phage PBS1</taxon>
    </lineage>
</organism>
<evidence type="ECO:0000256" key="2">
    <source>
        <dbReference type="ARBA" id="ARBA00010646"/>
    </source>
</evidence>
<feature type="domain" description="LysM" evidence="4">
    <location>
        <begin position="289"/>
        <end position="333"/>
    </location>
</feature>
<comment type="similarity">
    <text evidence="2">Belongs to the glycosyl hydrolase 25 family.</text>
</comment>
<evidence type="ECO:0000313" key="6">
    <source>
        <dbReference type="Proteomes" id="UP000202618"/>
    </source>
</evidence>
<dbReference type="InterPro" id="IPR036779">
    <property type="entry name" value="LysM_dom_sf"/>
</dbReference>
<dbReference type="RefSeq" id="YP_009283099.1">
    <property type="nucleotide sequence ID" value="NC_031039.1"/>
</dbReference>
<dbReference type="Pfam" id="PF01476">
    <property type="entry name" value="LysM"/>
    <property type="match status" value="3"/>
</dbReference>
<dbReference type="KEGG" id="vg:29058913"/>
<dbReference type="SMR" id="A0A172JIA8"/>